<dbReference type="PIRSF" id="PIRSF016487">
    <property type="entry name" value="CYTH_UCP016487"/>
    <property type="match status" value="1"/>
</dbReference>
<dbReference type="InterPro" id="IPR023577">
    <property type="entry name" value="CYTH_domain"/>
</dbReference>
<proteinExistence type="predicted"/>
<dbReference type="SUPFAM" id="SSF55154">
    <property type="entry name" value="CYTH-like phosphatases"/>
    <property type="match status" value="1"/>
</dbReference>
<name>A0A2L1GLR0_9BACT</name>
<keyword evidence="4" id="KW-1185">Reference proteome</keyword>
<reference evidence="3 4" key="1">
    <citation type="journal article" date="2018" name="MBio">
        <title>Insights into the evolution of host association through the isolation and characterization of a novel human periodontal pathobiont, Desulfobulbus oralis.</title>
        <authorList>
            <person name="Cross K.L."/>
            <person name="Chirania P."/>
            <person name="Xiong W."/>
            <person name="Beall C.J."/>
            <person name="Elkins J.G."/>
            <person name="Giannone R.J."/>
            <person name="Griffen A.L."/>
            <person name="Guss A.M."/>
            <person name="Hettich R.L."/>
            <person name="Joshi S.S."/>
            <person name="Mokrzan E.M."/>
            <person name="Martin R.K."/>
            <person name="Zhulin I.B."/>
            <person name="Leys E.J."/>
            <person name="Podar M."/>
        </authorList>
    </citation>
    <scope>NUCLEOTIDE SEQUENCE [LARGE SCALE GENOMIC DNA]</scope>
    <source>
        <strain evidence="3 4">ORNL</strain>
    </source>
</reference>
<dbReference type="OrthoDB" id="9805588at2"/>
<feature type="active site" description="Proton acceptor" evidence="1">
    <location>
        <position position="29"/>
    </location>
</feature>
<dbReference type="AlphaFoldDB" id="A0A2L1GLR0"/>
<dbReference type="PROSITE" id="PS51707">
    <property type="entry name" value="CYTH"/>
    <property type="match status" value="1"/>
</dbReference>
<dbReference type="SMART" id="SM01118">
    <property type="entry name" value="CYTH"/>
    <property type="match status" value="1"/>
</dbReference>
<dbReference type="Gene3D" id="2.40.320.10">
    <property type="entry name" value="Hypothetical Protein Pfu-838710-001"/>
    <property type="match status" value="1"/>
</dbReference>
<evidence type="ECO:0000313" key="3">
    <source>
        <dbReference type="EMBL" id="AVD70576.1"/>
    </source>
</evidence>
<dbReference type="InterPro" id="IPR033469">
    <property type="entry name" value="CYTH-like_dom_sf"/>
</dbReference>
<sequence>MAVEIERKFLPAGDGWRGLAAGTHYVQGYLAADRACTVRVRLAGASAFLTVKGHGDGLARPEFEYPIPATDAAQLLDLCPLPLVEKTRFRIPLNGLVWEVDEFAGNNSGLVLIEVELASPDQPLEKPDWVGEEVSTDPRYSNAMLARYPYWTWAGS</sequence>
<evidence type="ECO:0000256" key="1">
    <source>
        <dbReference type="PIRSR" id="PIRSR016487-1"/>
    </source>
</evidence>
<dbReference type="Pfam" id="PF01928">
    <property type="entry name" value="CYTH"/>
    <property type="match status" value="1"/>
</dbReference>
<dbReference type="RefSeq" id="WP_104935870.1">
    <property type="nucleotide sequence ID" value="NZ_CP021255.1"/>
</dbReference>
<evidence type="ECO:0000313" key="4">
    <source>
        <dbReference type="Proteomes" id="UP000239867"/>
    </source>
</evidence>
<dbReference type="EMBL" id="CP021255">
    <property type="protein sequence ID" value="AVD70576.1"/>
    <property type="molecule type" value="Genomic_DNA"/>
</dbReference>
<dbReference type="PANTHER" id="PTHR40114">
    <property type="entry name" value="SLR0698 PROTEIN"/>
    <property type="match status" value="1"/>
</dbReference>
<protein>
    <submittedName>
        <fullName evidence="3">Adenylate cyclase</fullName>
    </submittedName>
</protein>
<evidence type="ECO:0000259" key="2">
    <source>
        <dbReference type="PROSITE" id="PS51707"/>
    </source>
</evidence>
<dbReference type="InterPro" id="IPR012042">
    <property type="entry name" value="NeuTTM/CthTTM-like"/>
</dbReference>
<dbReference type="KEGG" id="deo:CAY53_03000"/>
<accession>A0A2L1GLR0</accession>
<dbReference type="PANTHER" id="PTHR40114:SF1">
    <property type="entry name" value="SLR0698 PROTEIN"/>
    <property type="match status" value="1"/>
</dbReference>
<organism evidence="3 4">
    <name type="scientific">Desulfobulbus oralis</name>
    <dbReference type="NCBI Taxonomy" id="1986146"/>
    <lineage>
        <taxon>Bacteria</taxon>
        <taxon>Pseudomonadati</taxon>
        <taxon>Thermodesulfobacteriota</taxon>
        <taxon>Desulfobulbia</taxon>
        <taxon>Desulfobulbales</taxon>
        <taxon>Desulfobulbaceae</taxon>
        <taxon>Desulfobulbus</taxon>
    </lineage>
</organism>
<gene>
    <name evidence="3" type="ORF">CAY53_03000</name>
</gene>
<dbReference type="CDD" id="cd07891">
    <property type="entry name" value="CYTH-like_CthTTM-like_1"/>
    <property type="match status" value="1"/>
</dbReference>
<dbReference type="Proteomes" id="UP000239867">
    <property type="component" value="Chromosome"/>
</dbReference>
<feature type="domain" description="CYTH" evidence="2">
    <location>
        <begin position="2"/>
        <end position="147"/>
    </location>
</feature>